<organism evidence="2 3">
    <name type="scientific">Paramagnetospirillum magnetotacticum MS-1</name>
    <dbReference type="NCBI Taxonomy" id="272627"/>
    <lineage>
        <taxon>Bacteria</taxon>
        <taxon>Pseudomonadati</taxon>
        <taxon>Pseudomonadota</taxon>
        <taxon>Alphaproteobacteria</taxon>
        <taxon>Rhodospirillales</taxon>
        <taxon>Magnetospirillaceae</taxon>
        <taxon>Paramagnetospirillum</taxon>
    </lineage>
</organism>
<dbReference type="EMBL" id="JXSL01000033">
    <property type="protein sequence ID" value="KIL96952.1"/>
    <property type="molecule type" value="Genomic_DNA"/>
</dbReference>
<feature type="compositionally biased region" description="Basic residues" evidence="1">
    <location>
        <begin position="81"/>
        <end position="96"/>
    </location>
</feature>
<name>A0A0C2U673_PARME</name>
<feature type="region of interest" description="Disordered" evidence="1">
    <location>
        <begin position="76"/>
        <end position="96"/>
    </location>
</feature>
<evidence type="ECO:0000256" key="1">
    <source>
        <dbReference type="SAM" id="MobiDB-lite"/>
    </source>
</evidence>
<proteinExistence type="predicted"/>
<protein>
    <submittedName>
        <fullName evidence="2">Uncharacterized protein</fullName>
    </submittedName>
</protein>
<evidence type="ECO:0000313" key="2">
    <source>
        <dbReference type="EMBL" id="KIL96952.1"/>
    </source>
</evidence>
<evidence type="ECO:0000313" key="3">
    <source>
        <dbReference type="Proteomes" id="UP000031971"/>
    </source>
</evidence>
<dbReference type="Proteomes" id="UP000031971">
    <property type="component" value="Unassembled WGS sequence"/>
</dbReference>
<comment type="caution">
    <text evidence="2">The sequence shown here is derived from an EMBL/GenBank/DDBJ whole genome shotgun (WGS) entry which is preliminary data.</text>
</comment>
<dbReference type="STRING" id="272627.CCC_01445"/>
<dbReference type="AlphaFoldDB" id="A0A0C2U673"/>
<sequence>MRKGRYVRRDELARHTLRSRRGWLRDGPDGGGFRHRIGFDGFNHVDDRFGFRFLRHRFGCRRARANASSGIAGIGIVDHGHRNRRRGRKGRRGGPD</sequence>
<reference evidence="2 3" key="1">
    <citation type="submission" date="2015-01" db="EMBL/GenBank/DDBJ databases">
        <title>Genome Sequence of Magnetospirillum magnetotacticum Strain MS-1.</title>
        <authorList>
            <person name="Marinov G.K."/>
            <person name="Smalley M.D."/>
            <person name="DeSalvo G."/>
        </authorList>
    </citation>
    <scope>NUCLEOTIDE SEQUENCE [LARGE SCALE GENOMIC DNA]</scope>
    <source>
        <strain evidence="2 3">MS-1</strain>
    </source>
</reference>
<accession>A0A0C2U673</accession>
<keyword evidence="3" id="KW-1185">Reference proteome</keyword>
<gene>
    <name evidence="2" type="ORF">CCC_01445</name>
</gene>